<evidence type="ECO:0000256" key="2">
    <source>
        <dbReference type="SAM" id="Phobius"/>
    </source>
</evidence>
<dbReference type="Proteomes" id="UP000309038">
    <property type="component" value="Unassembled WGS sequence"/>
</dbReference>
<dbReference type="EMBL" id="SGPJ01000160">
    <property type="protein sequence ID" value="THG97581.1"/>
    <property type="molecule type" value="Genomic_DNA"/>
</dbReference>
<feature type="region of interest" description="Disordered" evidence="1">
    <location>
        <begin position="548"/>
        <end position="579"/>
    </location>
</feature>
<evidence type="ECO:0000313" key="5">
    <source>
        <dbReference type="Proteomes" id="UP000309038"/>
    </source>
</evidence>
<organism evidence="4 5">
    <name type="scientific">Hermanssonia centrifuga</name>
    <dbReference type="NCBI Taxonomy" id="98765"/>
    <lineage>
        <taxon>Eukaryota</taxon>
        <taxon>Fungi</taxon>
        <taxon>Dikarya</taxon>
        <taxon>Basidiomycota</taxon>
        <taxon>Agaricomycotina</taxon>
        <taxon>Agaricomycetes</taxon>
        <taxon>Polyporales</taxon>
        <taxon>Meruliaceae</taxon>
        <taxon>Hermanssonia</taxon>
    </lineage>
</organism>
<feature type="compositionally biased region" description="Basic and acidic residues" evidence="1">
    <location>
        <begin position="481"/>
        <end position="490"/>
    </location>
</feature>
<feature type="transmembrane region" description="Helical" evidence="2">
    <location>
        <begin position="220"/>
        <end position="245"/>
    </location>
</feature>
<comment type="caution">
    <text evidence="4">The sequence shown here is derived from an EMBL/GenBank/DDBJ whole genome shotgun (WGS) entry which is preliminary data.</text>
</comment>
<keyword evidence="2" id="KW-0812">Transmembrane</keyword>
<feature type="transmembrane region" description="Helical" evidence="2">
    <location>
        <begin position="129"/>
        <end position="151"/>
    </location>
</feature>
<proteinExistence type="predicted"/>
<keyword evidence="5" id="KW-1185">Reference proteome</keyword>
<reference evidence="4 5" key="1">
    <citation type="submission" date="2019-02" db="EMBL/GenBank/DDBJ databases">
        <title>Genome sequencing of the rare red list fungi Phlebia centrifuga.</title>
        <authorList>
            <person name="Buettner E."/>
            <person name="Kellner H."/>
        </authorList>
    </citation>
    <scope>NUCLEOTIDE SEQUENCE [LARGE SCALE GENOMIC DNA]</scope>
    <source>
        <strain evidence="4 5">DSM 108282</strain>
    </source>
</reference>
<dbReference type="Pfam" id="PF20153">
    <property type="entry name" value="DUF6535"/>
    <property type="match status" value="1"/>
</dbReference>
<dbReference type="InterPro" id="IPR045338">
    <property type="entry name" value="DUF6535"/>
</dbReference>
<evidence type="ECO:0000256" key="1">
    <source>
        <dbReference type="SAM" id="MobiDB-lite"/>
    </source>
</evidence>
<evidence type="ECO:0000259" key="3">
    <source>
        <dbReference type="Pfam" id="PF20153"/>
    </source>
</evidence>
<sequence length="702" mass="76173">MSNSEEQEKPKVKSSGEGNATNLKTGWSAVEDYAWRHDEQSMKVFSEDIDTLLVFAGLFSAVLTAFVVPAYGMLQQDNTQVSADILARISAKLDSFQITPSFINSTVSHNPSASFESASSFIVSTSARWINILWFLSLLFSLSSALFGILAKQWIREYLQWNQTTASPRENILLRQLRSEAWVKWKVPAGIAAIPALLEVAVVLFLVGLIVFVWTLDFVVALVISIAAGIILIAAFIVTTLPAFFQHCPYKSPTGWACAFMVFNEVNGRLIESAEAPGKIAIFDENANYADPAARHHFAIMADWVLSQVHYLDEQKKDVLLQKMTEAARVSLVNSYLNCGCYHDLPWMGTLRKLDSPDIERIRPQSLSSLLDILDRFRFVNTSSSKPLKDSDLLDGSGTVVAVITGEGVRQAYEKSRVMIREHVSANRARPTHYLASFPHTSPRISGETIWRDDNDVGKAVTGVTDGRPQLHGGPGDDEASDGREQKQREVGAANGILDVIIPLTDSEPAHKCVSANIPIMAVAEYTGRTHALVRGGEPARATVLPQNDTAPISHSTPASIDDHAPGPGDDGTDQERGDFSAAYGISDAIVVLPPDLEPPHKSVSTKIPTVATVGYSGQTQALASGGEPAVLPQNDTPPISRSTRLPASTDDRAFDPRNPLSVHFAEGIGSLGAQIEQDVVYSEEEPGSQMGSNGNRDAGNE</sequence>
<feature type="compositionally biased region" description="Polar residues" evidence="1">
    <location>
        <begin position="634"/>
        <end position="647"/>
    </location>
</feature>
<keyword evidence="2" id="KW-1133">Transmembrane helix</keyword>
<feature type="region of interest" description="Disordered" evidence="1">
    <location>
        <begin position="1"/>
        <end position="23"/>
    </location>
</feature>
<feature type="region of interest" description="Disordered" evidence="1">
    <location>
        <begin position="458"/>
        <end position="492"/>
    </location>
</feature>
<feature type="region of interest" description="Disordered" evidence="1">
    <location>
        <begin position="622"/>
        <end position="659"/>
    </location>
</feature>
<protein>
    <recommendedName>
        <fullName evidence="3">DUF6535 domain-containing protein</fullName>
    </recommendedName>
</protein>
<keyword evidence="2" id="KW-0472">Membrane</keyword>
<feature type="domain" description="DUF6535" evidence="3">
    <location>
        <begin position="27"/>
        <end position="215"/>
    </location>
</feature>
<feature type="compositionally biased region" description="Polar residues" evidence="1">
    <location>
        <begin position="548"/>
        <end position="559"/>
    </location>
</feature>
<gene>
    <name evidence="4" type="ORF">EW026_g4441</name>
</gene>
<dbReference type="AlphaFoldDB" id="A0A4S4KH45"/>
<name>A0A4S4KH45_9APHY</name>
<feature type="region of interest" description="Disordered" evidence="1">
    <location>
        <begin position="676"/>
        <end position="702"/>
    </location>
</feature>
<accession>A0A4S4KH45</accession>
<feature type="transmembrane region" description="Helical" evidence="2">
    <location>
        <begin position="187"/>
        <end position="214"/>
    </location>
</feature>
<evidence type="ECO:0000313" key="4">
    <source>
        <dbReference type="EMBL" id="THG97581.1"/>
    </source>
</evidence>
<feature type="compositionally biased region" description="Basic and acidic residues" evidence="1">
    <location>
        <begin position="1"/>
        <end position="11"/>
    </location>
</feature>
<feature type="transmembrane region" description="Helical" evidence="2">
    <location>
        <begin position="52"/>
        <end position="74"/>
    </location>
</feature>